<evidence type="ECO:0000256" key="3">
    <source>
        <dbReference type="ARBA" id="ARBA00012744"/>
    </source>
</evidence>
<evidence type="ECO:0000256" key="7">
    <source>
        <dbReference type="SAM" id="SignalP"/>
    </source>
</evidence>
<evidence type="ECO:0000256" key="6">
    <source>
        <dbReference type="ARBA" id="ARBA00023295"/>
    </source>
</evidence>
<sequence length="607" mass="66268">MIKTCSHTLYRIIVIAFCFYSLSSCKNVPTIPKSPDATIEQKVDSLLALMTLEEKIGQMSQVRHFDDITDEDVSTKFIGSVIHTQGPTPGEDAFGWQARFITLQKRALSTRLGIPLLFAVDAVHGQNTYDGATIFPHNIGLGATGNSKLVEEVAVITAIETQATGFNWTFSPCIAIPYNEKWGRVYEAFSESTALTSKLAKASVRGHQGRLSDNQTVMATAKHYVGDGSTDFGTEGGNTSLTMEEVSKYLLPPYREAVAAGVGAVMVSFNSILDVSMHAHKELITDTLKIGMGFDGMVVSDWKGYSRFGANAIINAGVDMVMAVDGDLDVFQEGLKTGIEKGDVPLNRIDDAVKRILRQKFRLGLFENPFPDPGLIDKIGCQNYRDKARQAVRESLVLIKNENSVLPIDKNTKKIVVVGEHANSSGLQSGGWTIRWQGTHENYRGATTILDGLQSKSERLVVYDQTATEKHSDADVAIVVVGETPYAEMLGDIGDGNGAHKLTLSDAHQNYIQTYTEMGVKTVVVLVSGRPLVVTDEIDKSDAFVAAWLPGSEGGGIAEVLFGDYDFKGKLPHSWPRSVEDFKGKYGPNFWDPSISPLFKLGYGLNY</sequence>
<dbReference type="InterPro" id="IPR017853">
    <property type="entry name" value="GH"/>
</dbReference>
<dbReference type="Pfam" id="PF01915">
    <property type="entry name" value="Glyco_hydro_3_C"/>
    <property type="match status" value="1"/>
</dbReference>
<proteinExistence type="inferred from homology"/>
<protein>
    <recommendedName>
        <fullName evidence="3">beta-glucosidase</fullName>
        <ecNumber evidence="3">3.2.1.21</ecNumber>
    </recommendedName>
</protein>
<feature type="domain" description="Glycoside hydrolase family 3 N-terminal" evidence="8">
    <location>
        <begin position="51"/>
        <end position="358"/>
    </location>
</feature>
<dbReference type="InterPro" id="IPR036881">
    <property type="entry name" value="Glyco_hydro_3_C_sf"/>
</dbReference>
<dbReference type="EMBL" id="NGJN01000003">
    <property type="protein sequence ID" value="OZV69106.1"/>
    <property type="molecule type" value="Genomic_DNA"/>
</dbReference>
<dbReference type="GO" id="GO:0009251">
    <property type="term" value="P:glucan catabolic process"/>
    <property type="evidence" value="ECO:0007669"/>
    <property type="project" value="TreeGrafter"/>
</dbReference>
<dbReference type="InterPro" id="IPR002772">
    <property type="entry name" value="Glyco_hydro_3_C"/>
</dbReference>
<evidence type="ECO:0000256" key="2">
    <source>
        <dbReference type="ARBA" id="ARBA00005336"/>
    </source>
</evidence>
<evidence type="ECO:0000313" key="10">
    <source>
        <dbReference type="EMBL" id="OZV69106.1"/>
    </source>
</evidence>
<organism evidence="10 11">
    <name type="scientific">Winogradskyella aurantia</name>
    <dbReference type="NCBI Taxonomy" id="1915063"/>
    <lineage>
        <taxon>Bacteria</taxon>
        <taxon>Pseudomonadati</taxon>
        <taxon>Bacteroidota</taxon>
        <taxon>Flavobacteriia</taxon>
        <taxon>Flavobacteriales</taxon>
        <taxon>Flavobacteriaceae</taxon>
        <taxon>Winogradskyella</taxon>
    </lineage>
</organism>
<feature type="chain" id="PRO_5012899024" description="beta-glucosidase" evidence="7">
    <location>
        <begin position="27"/>
        <end position="607"/>
    </location>
</feature>
<dbReference type="Proteomes" id="UP000216840">
    <property type="component" value="Unassembled WGS sequence"/>
</dbReference>
<evidence type="ECO:0000313" key="11">
    <source>
        <dbReference type="Proteomes" id="UP000216840"/>
    </source>
</evidence>
<dbReference type="SUPFAM" id="SSF52279">
    <property type="entry name" value="Beta-D-glucan exohydrolase, C-terminal domain"/>
    <property type="match status" value="1"/>
</dbReference>
<dbReference type="PANTHER" id="PTHR30620">
    <property type="entry name" value="PERIPLASMIC BETA-GLUCOSIDASE-RELATED"/>
    <property type="match status" value="1"/>
</dbReference>
<keyword evidence="11" id="KW-1185">Reference proteome</keyword>
<keyword evidence="6" id="KW-0326">Glycosidase</keyword>
<evidence type="ECO:0000256" key="4">
    <source>
        <dbReference type="ARBA" id="ARBA00022729"/>
    </source>
</evidence>
<feature type="domain" description="Glycoside hydrolase family 3 C-terminal" evidence="9">
    <location>
        <begin position="396"/>
        <end position="607"/>
    </location>
</feature>
<dbReference type="GO" id="GO:0008422">
    <property type="term" value="F:beta-glucosidase activity"/>
    <property type="evidence" value="ECO:0007669"/>
    <property type="project" value="UniProtKB-EC"/>
</dbReference>
<dbReference type="Gene3D" id="3.40.50.1700">
    <property type="entry name" value="Glycoside hydrolase family 3 C-terminal domain"/>
    <property type="match status" value="1"/>
</dbReference>
<keyword evidence="5 10" id="KW-0378">Hydrolase</keyword>
<feature type="signal peptide" evidence="7">
    <location>
        <begin position="1"/>
        <end position="26"/>
    </location>
</feature>
<dbReference type="EC" id="3.2.1.21" evidence="3"/>
<dbReference type="InterPro" id="IPR036962">
    <property type="entry name" value="Glyco_hydro_3_N_sf"/>
</dbReference>
<comment type="caution">
    <text evidence="10">The sequence shown here is derived from an EMBL/GenBank/DDBJ whole genome shotgun (WGS) entry which is preliminary data.</text>
</comment>
<dbReference type="PRINTS" id="PR00133">
    <property type="entry name" value="GLHYDRLASE3"/>
</dbReference>
<dbReference type="PANTHER" id="PTHR30620:SF16">
    <property type="entry name" value="LYSOSOMAL BETA GLUCOSIDASE"/>
    <property type="match status" value="1"/>
</dbReference>
<keyword evidence="4 7" id="KW-0732">Signal</keyword>
<name>A0A265UUX2_9FLAO</name>
<dbReference type="Gene3D" id="3.20.20.300">
    <property type="entry name" value="Glycoside hydrolase, family 3, N-terminal domain"/>
    <property type="match status" value="1"/>
</dbReference>
<comment type="catalytic activity">
    <reaction evidence="1">
        <text>Hydrolysis of terminal, non-reducing beta-D-glucosyl residues with release of beta-D-glucose.</text>
        <dbReference type="EC" id="3.2.1.21"/>
    </reaction>
</comment>
<dbReference type="InterPro" id="IPR001764">
    <property type="entry name" value="Glyco_hydro_3_N"/>
</dbReference>
<reference evidence="10 11" key="1">
    <citation type="submission" date="2017-05" db="EMBL/GenBank/DDBJ databases">
        <title>The draft genome sequence of Idiomarina salinarum WNB302.</title>
        <authorList>
            <person name="Sun Y."/>
            <person name="Chen B."/>
            <person name="Du Z."/>
        </authorList>
    </citation>
    <scope>NUCLEOTIDE SEQUENCE [LARGE SCALE GENOMIC DNA]</scope>
    <source>
        <strain evidence="10 11">WNB302</strain>
    </source>
</reference>
<accession>A0A265UUX2</accession>
<dbReference type="AlphaFoldDB" id="A0A265UUX2"/>
<dbReference type="PROSITE" id="PS51257">
    <property type="entry name" value="PROKAR_LIPOPROTEIN"/>
    <property type="match status" value="1"/>
</dbReference>
<dbReference type="InterPro" id="IPR051915">
    <property type="entry name" value="Cellulose_Degrad_GH3"/>
</dbReference>
<dbReference type="RefSeq" id="WP_094967878.1">
    <property type="nucleotide sequence ID" value="NZ_NGJN01000003.1"/>
</dbReference>
<evidence type="ECO:0000259" key="9">
    <source>
        <dbReference type="Pfam" id="PF01915"/>
    </source>
</evidence>
<evidence type="ECO:0000259" key="8">
    <source>
        <dbReference type="Pfam" id="PF00933"/>
    </source>
</evidence>
<dbReference type="SUPFAM" id="SSF51445">
    <property type="entry name" value="(Trans)glycosidases"/>
    <property type="match status" value="1"/>
</dbReference>
<evidence type="ECO:0000256" key="5">
    <source>
        <dbReference type="ARBA" id="ARBA00022801"/>
    </source>
</evidence>
<dbReference type="Pfam" id="PF00933">
    <property type="entry name" value="Glyco_hydro_3"/>
    <property type="match status" value="1"/>
</dbReference>
<dbReference type="OrthoDB" id="9805821at2"/>
<gene>
    <name evidence="10" type="ORF">CA834_06500</name>
</gene>
<evidence type="ECO:0000256" key="1">
    <source>
        <dbReference type="ARBA" id="ARBA00000448"/>
    </source>
</evidence>
<comment type="similarity">
    <text evidence="2">Belongs to the glycosyl hydrolase 3 family.</text>
</comment>